<protein>
    <recommendedName>
        <fullName evidence="3">DUF4177 domain-containing protein</fullName>
    </recommendedName>
</protein>
<dbReference type="AlphaFoldDB" id="A0A2Z5AAJ2"/>
<name>A0A2Z5AAJ2_9PSED</name>
<reference evidence="1 2" key="1">
    <citation type="submission" date="2017-06" db="EMBL/GenBank/DDBJ databases">
        <title>Evolution towards high GC content and high-temperature stress adaptation in endophytic Pseudomonas oryzihabitans impacted its plant-growth promoting traits.</title>
        <authorList>
            <person name="Nascimento F.X."/>
        </authorList>
    </citation>
    <scope>NUCLEOTIDE SEQUENCE [LARGE SCALE GENOMIC DNA]</scope>
    <source>
        <strain evidence="1 2">MS8</strain>
    </source>
</reference>
<evidence type="ECO:0000313" key="1">
    <source>
        <dbReference type="EMBL" id="AXA67868.1"/>
    </source>
</evidence>
<organism evidence="1 2">
    <name type="scientific">Pseudomonas oryzihabitans</name>
    <dbReference type="NCBI Taxonomy" id="47885"/>
    <lineage>
        <taxon>Bacteria</taxon>
        <taxon>Pseudomonadati</taxon>
        <taxon>Pseudomonadota</taxon>
        <taxon>Gammaproteobacteria</taxon>
        <taxon>Pseudomonadales</taxon>
        <taxon>Pseudomonadaceae</taxon>
        <taxon>Pseudomonas</taxon>
    </lineage>
</organism>
<dbReference type="RefSeq" id="WP_208691940.1">
    <property type="nucleotide sequence ID" value="NZ_CP022198.1"/>
</dbReference>
<accession>A0A2Z5AAJ2</accession>
<gene>
    <name evidence="1" type="ORF">CE139_19380</name>
</gene>
<dbReference type="Proteomes" id="UP000250579">
    <property type="component" value="Chromosome"/>
</dbReference>
<proteinExistence type="predicted"/>
<evidence type="ECO:0008006" key="3">
    <source>
        <dbReference type="Google" id="ProtNLM"/>
    </source>
</evidence>
<dbReference type="EMBL" id="CP022198">
    <property type="protein sequence ID" value="AXA67868.1"/>
    <property type="molecule type" value="Genomic_DNA"/>
</dbReference>
<sequence>MSPARFEYHTEFAPLTYRVQERGWLLFKQEVQTGTPDIAAFLADPDRQARLQVLGADGWELVSVQPVLEGRAQIGQQTAQGNQGWGVGYAVATGFLLFFKRLIAPTQSQ</sequence>
<evidence type="ECO:0000313" key="2">
    <source>
        <dbReference type="Proteomes" id="UP000250579"/>
    </source>
</evidence>